<dbReference type="InterPro" id="IPR000835">
    <property type="entry name" value="HTH_MarR-typ"/>
</dbReference>
<dbReference type="AlphaFoldDB" id="A0A162M931"/>
<dbReference type="Gene3D" id="1.10.10.10">
    <property type="entry name" value="Winged helix-like DNA-binding domain superfamily/Winged helix DNA-binding domain"/>
    <property type="match status" value="1"/>
</dbReference>
<feature type="domain" description="HTH marR-type" evidence="4">
    <location>
        <begin position="3"/>
        <end position="135"/>
    </location>
</feature>
<dbReference type="Pfam" id="PF01047">
    <property type="entry name" value="MarR"/>
    <property type="match status" value="1"/>
</dbReference>
<evidence type="ECO:0000313" key="6">
    <source>
        <dbReference type="Proteomes" id="UP000077355"/>
    </source>
</evidence>
<dbReference type="InterPro" id="IPR036390">
    <property type="entry name" value="WH_DNA-bd_sf"/>
</dbReference>
<organism evidence="5 6">
    <name type="scientific">Paenibacillus antarcticus</name>
    <dbReference type="NCBI Taxonomy" id="253703"/>
    <lineage>
        <taxon>Bacteria</taxon>
        <taxon>Bacillati</taxon>
        <taxon>Bacillota</taxon>
        <taxon>Bacilli</taxon>
        <taxon>Bacillales</taxon>
        <taxon>Paenibacillaceae</taxon>
        <taxon>Paenibacillus</taxon>
    </lineage>
</organism>
<dbReference type="InterPro" id="IPR036388">
    <property type="entry name" value="WH-like_DNA-bd_sf"/>
</dbReference>
<dbReference type="PROSITE" id="PS50995">
    <property type="entry name" value="HTH_MARR_2"/>
    <property type="match status" value="1"/>
</dbReference>
<dbReference type="PANTHER" id="PTHR42756">
    <property type="entry name" value="TRANSCRIPTIONAL REGULATOR, MARR"/>
    <property type="match status" value="1"/>
</dbReference>
<gene>
    <name evidence="5" type="ORF">PBAT_23755</name>
</gene>
<name>A0A162M931_9BACL</name>
<evidence type="ECO:0000313" key="5">
    <source>
        <dbReference type="EMBL" id="OAB40323.1"/>
    </source>
</evidence>
<dbReference type="PANTHER" id="PTHR42756:SF1">
    <property type="entry name" value="TRANSCRIPTIONAL REPRESSOR OF EMRAB OPERON"/>
    <property type="match status" value="1"/>
</dbReference>
<keyword evidence="6" id="KW-1185">Reference proteome</keyword>
<reference evidence="5 6" key="1">
    <citation type="submission" date="2016-03" db="EMBL/GenBank/DDBJ databases">
        <title>Draft genome sequence of Paenibacillus antarcticus CECT 5836.</title>
        <authorList>
            <person name="Shin S.-K."/>
            <person name="Yi H."/>
        </authorList>
    </citation>
    <scope>NUCLEOTIDE SEQUENCE [LARGE SCALE GENOMIC DNA]</scope>
    <source>
        <strain evidence="5 6">CECT 5836</strain>
    </source>
</reference>
<dbReference type="RefSeq" id="WP_068653126.1">
    <property type="nucleotide sequence ID" value="NZ_CP043611.1"/>
</dbReference>
<keyword evidence="3" id="KW-0804">Transcription</keyword>
<comment type="caution">
    <text evidence="5">The sequence shown here is derived from an EMBL/GenBank/DDBJ whole genome shotgun (WGS) entry which is preliminary data.</text>
</comment>
<dbReference type="GO" id="GO:0003700">
    <property type="term" value="F:DNA-binding transcription factor activity"/>
    <property type="evidence" value="ECO:0007669"/>
    <property type="project" value="InterPro"/>
</dbReference>
<keyword evidence="2" id="KW-0238">DNA-binding</keyword>
<dbReference type="SUPFAM" id="SSF46785">
    <property type="entry name" value="Winged helix' DNA-binding domain"/>
    <property type="match status" value="1"/>
</dbReference>
<dbReference type="Proteomes" id="UP000077355">
    <property type="component" value="Unassembled WGS sequence"/>
</dbReference>
<sequence>MIEEDIRLLLGKLSAKSRKNYSDALLDLHIHVGQEHALYHLWMEDGLAQSQLSERMGCEPPTLSNMLKKLVEYGLVTRLQDVNDARISRVYLTEAGRALEQPLQEIWRKHQEKLLHGIYPEELLLLRRLLNQMIDNLNV</sequence>
<protein>
    <submittedName>
        <fullName evidence="5">MarR family transcriptional regulator</fullName>
    </submittedName>
</protein>
<evidence type="ECO:0000256" key="3">
    <source>
        <dbReference type="ARBA" id="ARBA00023163"/>
    </source>
</evidence>
<proteinExistence type="predicted"/>
<dbReference type="PRINTS" id="PR00598">
    <property type="entry name" value="HTHMARR"/>
</dbReference>
<dbReference type="OrthoDB" id="6400170at2"/>
<dbReference type="GO" id="GO:0003677">
    <property type="term" value="F:DNA binding"/>
    <property type="evidence" value="ECO:0007669"/>
    <property type="project" value="UniProtKB-KW"/>
</dbReference>
<keyword evidence="1" id="KW-0805">Transcription regulation</keyword>
<evidence type="ECO:0000259" key="4">
    <source>
        <dbReference type="PROSITE" id="PS50995"/>
    </source>
</evidence>
<dbReference type="EMBL" id="LVJI01000054">
    <property type="protein sequence ID" value="OAB40323.1"/>
    <property type="molecule type" value="Genomic_DNA"/>
</dbReference>
<accession>A0A162M931</accession>
<evidence type="ECO:0000256" key="1">
    <source>
        <dbReference type="ARBA" id="ARBA00023015"/>
    </source>
</evidence>
<evidence type="ECO:0000256" key="2">
    <source>
        <dbReference type="ARBA" id="ARBA00023125"/>
    </source>
</evidence>
<dbReference type="SMART" id="SM00347">
    <property type="entry name" value="HTH_MARR"/>
    <property type="match status" value="1"/>
</dbReference>